<keyword evidence="3" id="KW-1185">Reference proteome</keyword>
<gene>
    <name evidence="2" type="ORF">HYH03_008355</name>
</gene>
<name>A0A836BY78_9CHLO</name>
<organism evidence="2 3">
    <name type="scientific">Edaphochlamys debaryana</name>
    <dbReference type="NCBI Taxonomy" id="47281"/>
    <lineage>
        <taxon>Eukaryota</taxon>
        <taxon>Viridiplantae</taxon>
        <taxon>Chlorophyta</taxon>
        <taxon>core chlorophytes</taxon>
        <taxon>Chlorophyceae</taxon>
        <taxon>CS clade</taxon>
        <taxon>Chlamydomonadales</taxon>
        <taxon>Chlamydomonadales incertae sedis</taxon>
        <taxon>Edaphochlamys</taxon>
    </lineage>
</organism>
<protein>
    <submittedName>
        <fullName evidence="2">Uncharacterized protein</fullName>
    </submittedName>
</protein>
<reference evidence="2" key="1">
    <citation type="journal article" date="2020" name="bioRxiv">
        <title>Comparative genomics of Chlamydomonas.</title>
        <authorList>
            <person name="Craig R.J."/>
            <person name="Hasan A.R."/>
            <person name="Ness R.W."/>
            <person name="Keightley P.D."/>
        </authorList>
    </citation>
    <scope>NUCLEOTIDE SEQUENCE</scope>
    <source>
        <strain evidence="2">CCAP 11/70</strain>
    </source>
</reference>
<dbReference type="EMBL" id="JAEHOE010000037">
    <property type="protein sequence ID" value="KAG2493541.1"/>
    <property type="molecule type" value="Genomic_DNA"/>
</dbReference>
<evidence type="ECO:0000313" key="3">
    <source>
        <dbReference type="Proteomes" id="UP000612055"/>
    </source>
</evidence>
<proteinExistence type="predicted"/>
<feature type="compositionally biased region" description="Pro residues" evidence="1">
    <location>
        <begin position="63"/>
        <end position="78"/>
    </location>
</feature>
<evidence type="ECO:0000313" key="2">
    <source>
        <dbReference type="EMBL" id="KAG2493541.1"/>
    </source>
</evidence>
<accession>A0A836BY78</accession>
<feature type="region of interest" description="Disordered" evidence="1">
    <location>
        <begin position="63"/>
        <end position="83"/>
    </location>
</feature>
<sequence>MAAFIAAAGVPCGQPLLASTLGESQSIPDMYVFSCDGSATAPRAASLVLPSLCCDAPGGLPKPPLRIMPPPPQPPPNTNPDGPQLGLFVMLDPSLVACTKLLAAAETLALPYGLTNGRFTCRASTEPGAYSARYGTMAPTPYDNTTTSYVIVAGQWSYRVYNRAFTRLQAALAASVEVFASLGMIPCGTEVRALLLNPSGGLAREGAYGCGSSLPTEYVQKLQARGLLGEPRQLMCCRPPPPPAPPMLSPPVLP</sequence>
<comment type="caution">
    <text evidence="2">The sequence shown here is derived from an EMBL/GenBank/DDBJ whole genome shotgun (WGS) entry which is preliminary data.</text>
</comment>
<dbReference type="AlphaFoldDB" id="A0A836BY78"/>
<dbReference type="Proteomes" id="UP000612055">
    <property type="component" value="Unassembled WGS sequence"/>
</dbReference>
<evidence type="ECO:0000256" key="1">
    <source>
        <dbReference type="SAM" id="MobiDB-lite"/>
    </source>
</evidence>